<dbReference type="Gene3D" id="3.90.1720.10">
    <property type="entry name" value="endopeptidase domain like (from Nostoc punctiforme)"/>
    <property type="match status" value="1"/>
</dbReference>
<dbReference type="RefSeq" id="WP_354644664.1">
    <property type="nucleotide sequence ID" value="NZ_CP159872.1"/>
</dbReference>
<gene>
    <name evidence="2" type="ORF">ABWK59_34780</name>
</gene>
<dbReference type="KEGG" id="kcm:ABWK59_34780"/>
<proteinExistence type="predicted"/>
<organism evidence="2">
    <name type="scientific">Kitasatospora camelliae</name>
    <dbReference type="NCBI Taxonomy" id="3156397"/>
    <lineage>
        <taxon>Bacteria</taxon>
        <taxon>Bacillati</taxon>
        <taxon>Actinomycetota</taxon>
        <taxon>Actinomycetes</taxon>
        <taxon>Kitasatosporales</taxon>
        <taxon>Streptomycetaceae</taxon>
        <taxon>Kitasatospora</taxon>
    </lineage>
</organism>
<evidence type="ECO:0008006" key="3">
    <source>
        <dbReference type="Google" id="ProtNLM"/>
    </source>
</evidence>
<name>A0AAU8K6T1_9ACTN</name>
<dbReference type="SUPFAM" id="SSF54001">
    <property type="entry name" value="Cysteine proteinases"/>
    <property type="match status" value="1"/>
</dbReference>
<evidence type="ECO:0000256" key="1">
    <source>
        <dbReference type="SAM" id="SignalP"/>
    </source>
</evidence>
<sequence length="213" mass="22652">MKHIRRSAVTALSLAVLGSLVLSGPAVALTAGSPAAAVVSEPVVDAVAVADADGGETVDAGSDTDLRAAAPKITRAEEIRRAKTWLTDNGGRGVPYSQKKVWKDGYRQDCSGYASMALKLPKSGPNTVSLKNDGWTKPIAMSALRQGDLVIKANSNDPNHRHVVIFDGWVDAKHTSYRSYEQAGKVGTRHTTHTYGLKSGDGYHAYRPVNLAD</sequence>
<dbReference type="AlphaFoldDB" id="A0AAU8K6T1"/>
<dbReference type="EMBL" id="CP159872">
    <property type="protein sequence ID" value="XCM83727.1"/>
    <property type="molecule type" value="Genomic_DNA"/>
</dbReference>
<protein>
    <recommendedName>
        <fullName evidence="3">NlpC/P60 family protein</fullName>
    </recommendedName>
</protein>
<evidence type="ECO:0000313" key="2">
    <source>
        <dbReference type="EMBL" id="XCM83727.1"/>
    </source>
</evidence>
<accession>A0AAU8K6T1</accession>
<dbReference type="InterPro" id="IPR038765">
    <property type="entry name" value="Papain-like_cys_pep_sf"/>
</dbReference>
<feature type="signal peptide" evidence="1">
    <location>
        <begin position="1"/>
        <end position="28"/>
    </location>
</feature>
<reference evidence="2" key="1">
    <citation type="submission" date="2024-06" db="EMBL/GenBank/DDBJ databases">
        <title>The genome sequences of Kitasatospora sp. strain HUAS MG31.</title>
        <authorList>
            <person name="Mo P."/>
        </authorList>
    </citation>
    <scope>NUCLEOTIDE SEQUENCE</scope>
    <source>
        <strain evidence="2">HUAS MG31</strain>
    </source>
</reference>
<feature type="chain" id="PRO_5043874089" description="NlpC/P60 family protein" evidence="1">
    <location>
        <begin position="29"/>
        <end position="213"/>
    </location>
</feature>
<keyword evidence="1" id="KW-0732">Signal</keyword>